<dbReference type="SUPFAM" id="SSF54791">
    <property type="entry name" value="Eukaryotic type KH-domain (KH-domain type I)"/>
    <property type="match status" value="3"/>
</dbReference>
<evidence type="ECO:0000256" key="1">
    <source>
        <dbReference type="ARBA" id="ARBA00004141"/>
    </source>
</evidence>
<dbReference type="Gene3D" id="3.30.1370.10">
    <property type="entry name" value="K Homology domain, type 1"/>
    <property type="match status" value="3"/>
</dbReference>
<evidence type="ECO:0000256" key="5">
    <source>
        <dbReference type="ARBA" id="ARBA00022989"/>
    </source>
</evidence>
<feature type="transmembrane region" description="Helical" evidence="8">
    <location>
        <begin position="26"/>
        <end position="48"/>
    </location>
</feature>
<dbReference type="EMBL" id="DS268416">
    <property type="protein sequence ID" value="EFP12539.1"/>
    <property type="molecule type" value="Genomic_DNA"/>
</dbReference>
<dbReference type="InParanoid" id="E3LUY2"/>
<dbReference type="Proteomes" id="UP000008281">
    <property type="component" value="Unassembled WGS sequence"/>
</dbReference>
<feature type="transmembrane region" description="Helical" evidence="8">
    <location>
        <begin position="151"/>
        <end position="174"/>
    </location>
</feature>
<dbReference type="CDD" id="cd22433">
    <property type="entry name" value="KH-I_HNRNPK_rpt2"/>
    <property type="match status" value="1"/>
</dbReference>
<feature type="domain" description="K Homology" evidence="10">
    <location>
        <begin position="639"/>
        <end position="708"/>
    </location>
</feature>
<feature type="transmembrane region" description="Helical" evidence="8">
    <location>
        <begin position="60"/>
        <end position="86"/>
    </location>
</feature>
<keyword evidence="4" id="KW-0677">Repeat</keyword>
<dbReference type="GO" id="GO:0007606">
    <property type="term" value="P:sensory perception of chemical stimulus"/>
    <property type="evidence" value="ECO:0007669"/>
    <property type="project" value="UniProtKB-UniRule"/>
</dbReference>
<name>E3LUY2_CAERE</name>
<dbReference type="OrthoDB" id="1937934at2759"/>
<feature type="domain" description="K Homology" evidence="10">
    <location>
        <begin position="370"/>
        <end position="438"/>
    </location>
</feature>
<dbReference type="HOGENOM" id="CLU_383681_0_0_1"/>
<dbReference type="PRINTS" id="PR00698">
    <property type="entry name" value="TMPROTEINSRG"/>
</dbReference>
<dbReference type="InterPro" id="IPR000609">
    <property type="entry name" value="7TM_GPCR_serpentine_rcpt_Srg"/>
</dbReference>
<keyword evidence="12" id="KW-1185">Reference proteome</keyword>
<evidence type="ECO:0000256" key="8">
    <source>
        <dbReference type="RuleBase" id="RU280813"/>
    </source>
</evidence>
<dbReference type="PROSITE" id="PS50084">
    <property type="entry name" value="KH_TYPE_1"/>
    <property type="match status" value="3"/>
</dbReference>
<keyword evidence="5 8" id="KW-1133">Transmembrane helix</keyword>
<protein>
    <recommendedName>
        <fullName evidence="8">Serpentine receptor class gamma</fullName>
    </recommendedName>
</protein>
<feature type="compositionally biased region" description="Basic and acidic residues" evidence="9">
    <location>
        <begin position="339"/>
        <end position="352"/>
    </location>
</feature>
<dbReference type="FunCoup" id="E3LUY2">
    <property type="interactions" value="3454"/>
</dbReference>
<dbReference type="GO" id="GO:0016020">
    <property type="term" value="C:membrane"/>
    <property type="evidence" value="ECO:0007669"/>
    <property type="project" value="UniProtKB-SubCell"/>
</dbReference>
<accession>E3LUY2</accession>
<dbReference type="CDD" id="cd22434">
    <property type="entry name" value="KH-I_HNRNPK_rpt3"/>
    <property type="match status" value="1"/>
</dbReference>
<dbReference type="InterPro" id="IPR036612">
    <property type="entry name" value="KH_dom_type_1_sf"/>
</dbReference>
<feature type="region of interest" description="Disordered" evidence="9">
    <location>
        <begin position="542"/>
        <end position="593"/>
    </location>
</feature>
<dbReference type="eggNOG" id="KOG2192">
    <property type="taxonomic scope" value="Eukaryota"/>
</dbReference>
<feature type="compositionally biased region" description="Gly residues" evidence="9">
    <location>
        <begin position="564"/>
        <end position="586"/>
    </location>
</feature>
<dbReference type="AlphaFoldDB" id="E3LUY2"/>
<dbReference type="CDD" id="cd22432">
    <property type="entry name" value="KH-I_HNRNPK_rpt1"/>
    <property type="match status" value="1"/>
</dbReference>
<dbReference type="PANTHER" id="PTHR10288">
    <property type="entry name" value="KH DOMAIN CONTAINING RNA BINDING PROTEIN"/>
    <property type="match status" value="1"/>
</dbReference>
<dbReference type="Pfam" id="PF02118">
    <property type="entry name" value="Srg"/>
    <property type="match status" value="1"/>
</dbReference>
<evidence type="ECO:0000256" key="9">
    <source>
        <dbReference type="SAM" id="MobiDB-lite"/>
    </source>
</evidence>
<dbReference type="GO" id="GO:0004888">
    <property type="term" value="F:transmembrane signaling receptor activity"/>
    <property type="evidence" value="ECO:0007669"/>
    <property type="project" value="InterPro"/>
</dbReference>
<feature type="region of interest" description="Disordered" evidence="9">
    <location>
        <begin position="339"/>
        <end position="364"/>
    </location>
</feature>
<keyword evidence="3 8" id="KW-0812">Transmembrane</keyword>
<evidence type="ECO:0000256" key="7">
    <source>
        <dbReference type="PROSITE-ProRule" id="PRU00117"/>
    </source>
</evidence>
<reference evidence="11" key="1">
    <citation type="submission" date="2007-07" db="EMBL/GenBank/DDBJ databases">
        <title>PCAP assembly of the Caenorhabditis remanei genome.</title>
        <authorList>
            <consortium name="The Caenorhabditis remanei Sequencing Consortium"/>
            <person name="Wilson R.K."/>
        </authorList>
    </citation>
    <scope>NUCLEOTIDE SEQUENCE [LARGE SCALE GENOMIC DNA]</scope>
    <source>
        <strain evidence="11">PB4641</strain>
    </source>
</reference>
<gene>
    <name evidence="11" type="ORF">CRE_29640</name>
</gene>
<comment type="subcellular location">
    <subcellularLocation>
        <location evidence="1">Membrane</location>
        <topology evidence="1">Multi-pass membrane protein</topology>
    </subcellularLocation>
</comment>
<dbReference type="InterPro" id="IPR004087">
    <property type="entry name" value="KH_dom"/>
</dbReference>
<evidence type="ECO:0000256" key="4">
    <source>
        <dbReference type="ARBA" id="ARBA00022737"/>
    </source>
</evidence>
<dbReference type="STRING" id="31234.E3LUY2"/>
<evidence type="ECO:0000256" key="3">
    <source>
        <dbReference type="ARBA" id="ARBA00022692"/>
    </source>
</evidence>
<comment type="similarity">
    <text evidence="2 8">Belongs to the nematode receptor-like protein srg family.</text>
</comment>
<keyword evidence="6 8" id="KW-0472">Membrane</keyword>
<feature type="transmembrane region" description="Helical" evidence="8">
    <location>
        <begin position="197"/>
        <end position="218"/>
    </location>
</feature>
<dbReference type="InterPro" id="IPR004088">
    <property type="entry name" value="KH_dom_type_1"/>
</dbReference>
<dbReference type="Pfam" id="PF00013">
    <property type="entry name" value="KH_1"/>
    <property type="match status" value="3"/>
</dbReference>
<proteinExistence type="inferred from homology"/>
<feature type="domain" description="K Homology" evidence="10">
    <location>
        <begin position="445"/>
        <end position="516"/>
    </location>
</feature>
<comment type="caution">
    <text evidence="8">Lacks conserved residue(s) required for the propagation of feature annotation.</text>
</comment>
<evidence type="ECO:0000259" key="10">
    <source>
        <dbReference type="SMART" id="SM00322"/>
    </source>
</evidence>
<feature type="transmembrane region" description="Helical" evidence="8">
    <location>
        <begin position="230"/>
        <end position="252"/>
    </location>
</feature>
<feature type="transmembrane region" description="Helical" evidence="8">
    <location>
        <begin position="264"/>
        <end position="291"/>
    </location>
</feature>
<sequence>MSDSDTDRMYIDCDFSYDPKIEIMKFILQFIYLVMGIALNLVVLRTLVWKRRDIFMTNSFFVLFAVDCVINTVIMIVEGILPRFFIYVTPLCPLLSEYFSTPLFGFKIVMILSHHAIISKSIMQSFLVLNRMTCVILPIAHDFIWRENIKFVILFVVLCPLSVDWNLAISRVYMQSTYGGFWVNYMKKVQWASQSRFQLAFITIALFFTFICTTITLIKLPKRSKEIEKSITNATLIISIIFTCKVLFQIYYSFFYHHADSSSAIYGLSFLALDFSAIGSPIIMICVSSALRKHLFSNNRIDTTNVSKLQSRTSGIVVETSTMMIKVGAAAVGIDSPKAMKREHDNDDADRTGRHKRPKTDGFTEAIQQGKFEVRLLVSSKSAGAIIGKGGENIKRLRAEFNAHVQVPDSNTPERVCTVTADEKTVLNILRDVLPRLEDNFSERDPCEVRMLIHQSHAGALIGRNGTKIKELREKCSARLKIFTGCAPGSTDRVLITSGEQKNVLAIIEEVMKELKEIPIKGSSTPYLPSFHYDPSNISEYGGFPGNLSSGGPQNSRGPAPPRGGQGPAGGQRSYGGGAITPGGGPRSFESGDFQQFRGGPMPGYAMNAPGYAPQQGQFGAPANAGYGYGPGGGGPVTTAQVSFVTIPSDLGGTIIGRGGERIARIRQESGAQITLEPSTGQPERIITIKGTEPQIHSAQYLLQQCVRNSTQGRERFGGNV</sequence>
<evidence type="ECO:0000256" key="2">
    <source>
        <dbReference type="ARBA" id="ARBA00005692"/>
    </source>
</evidence>
<dbReference type="Gene3D" id="1.20.1070.10">
    <property type="entry name" value="Rhodopsin 7-helix transmembrane proteins"/>
    <property type="match status" value="1"/>
</dbReference>
<evidence type="ECO:0000313" key="12">
    <source>
        <dbReference type="Proteomes" id="UP000008281"/>
    </source>
</evidence>
<dbReference type="GO" id="GO:0003723">
    <property type="term" value="F:RNA binding"/>
    <property type="evidence" value="ECO:0007669"/>
    <property type="project" value="UniProtKB-UniRule"/>
</dbReference>
<evidence type="ECO:0000313" key="11">
    <source>
        <dbReference type="EMBL" id="EFP12539.1"/>
    </source>
</evidence>
<evidence type="ECO:0000256" key="6">
    <source>
        <dbReference type="ARBA" id="ARBA00023136"/>
    </source>
</evidence>
<keyword evidence="7" id="KW-0694">RNA-binding</keyword>
<organism evidence="12">
    <name type="scientific">Caenorhabditis remanei</name>
    <name type="common">Caenorhabditis vulgaris</name>
    <dbReference type="NCBI Taxonomy" id="31234"/>
    <lineage>
        <taxon>Eukaryota</taxon>
        <taxon>Metazoa</taxon>
        <taxon>Ecdysozoa</taxon>
        <taxon>Nematoda</taxon>
        <taxon>Chromadorea</taxon>
        <taxon>Rhabditida</taxon>
        <taxon>Rhabditina</taxon>
        <taxon>Rhabditomorpha</taxon>
        <taxon>Rhabditoidea</taxon>
        <taxon>Rhabditidae</taxon>
        <taxon>Peloderinae</taxon>
        <taxon>Caenorhabditis</taxon>
    </lineage>
</organism>
<dbReference type="SMART" id="SM00322">
    <property type="entry name" value="KH"/>
    <property type="match status" value="3"/>
</dbReference>